<organism evidence="2 3">
    <name type="scientific">Sclerotinia sclerotiorum (strain ATCC 18683 / 1980 / Ss-1)</name>
    <name type="common">White mold</name>
    <name type="synonym">Whetzelinia sclerotiorum</name>
    <dbReference type="NCBI Taxonomy" id="665079"/>
    <lineage>
        <taxon>Eukaryota</taxon>
        <taxon>Fungi</taxon>
        <taxon>Dikarya</taxon>
        <taxon>Ascomycota</taxon>
        <taxon>Pezizomycotina</taxon>
        <taxon>Leotiomycetes</taxon>
        <taxon>Helotiales</taxon>
        <taxon>Sclerotiniaceae</taxon>
        <taxon>Sclerotinia</taxon>
    </lineage>
</organism>
<sequence>MSLQPHHIGVGCILRPDFHCPKISAGIPCEWKKLVKCQDIKPVLKFLSVDIYQMTGTRKDPDLGGAQYSPIGHYSPRPDESTLHPENYRSRYWLRGPNQWESGTINAARKKSCYGVLELEEHSHLRLPHVYTQKLDRFEAFRGDNAQAMAYRLDESSYYRLMDRLGLHAGNYTPDVAPGAPPKQATPPTISCPSILPSNDSRDSSNQQYLSNDLFRPAHTKNGPSQDQRRSKSGRMNGQSPSS</sequence>
<gene>
    <name evidence="2" type="ORF">SS1G_05205</name>
</gene>
<evidence type="ECO:0000313" key="3">
    <source>
        <dbReference type="Proteomes" id="UP000001312"/>
    </source>
</evidence>
<dbReference type="HOGENOM" id="CLU_1143118_0_0_1"/>
<name>A7EIR2_SCLS1</name>
<reference evidence="3" key="1">
    <citation type="journal article" date="2011" name="PLoS Genet.">
        <title>Genomic analysis of the necrotrophic fungal pathogens Sclerotinia sclerotiorum and Botrytis cinerea.</title>
        <authorList>
            <person name="Amselem J."/>
            <person name="Cuomo C.A."/>
            <person name="van Kan J.A."/>
            <person name="Viaud M."/>
            <person name="Benito E.P."/>
            <person name="Couloux A."/>
            <person name="Coutinho P.M."/>
            <person name="de Vries R.P."/>
            <person name="Dyer P.S."/>
            <person name="Fillinger S."/>
            <person name="Fournier E."/>
            <person name="Gout L."/>
            <person name="Hahn M."/>
            <person name="Kohn L."/>
            <person name="Lapalu N."/>
            <person name="Plummer K.M."/>
            <person name="Pradier J.M."/>
            <person name="Quevillon E."/>
            <person name="Sharon A."/>
            <person name="Simon A."/>
            <person name="ten Have A."/>
            <person name="Tudzynski B."/>
            <person name="Tudzynski P."/>
            <person name="Wincker P."/>
            <person name="Andrew M."/>
            <person name="Anthouard V."/>
            <person name="Beever R.E."/>
            <person name="Beffa R."/>
            <person name="Benoit I."/>
            <person name="Bouzid O."/>
            <person name="Brault B."/>
            <person name="Chen Z."/>
            <person name="Choquer M."/>
            <person name="Collemare J."/>
            <person name="Cotton P."/>
            <person name="Danchin E.G."/>
            <person name="Da Silva C."/>
            <person name="Gautier A."/>
            <person name="Giraud C."/>
            <person name="Giraud T."/>
            <person name="Gonzalez C."/>
            <person name="Grossetete S."/>
            <person name="Guldener U."/>
            <person name="Henrissat B."/>
            <person name="Howlett B.J."/>
            <person name="Kodira C."/>
            <person name="Kretschmer M."/>
            <person name="Lappartient A."/>
            <person name="Leroch M."/>
            <person name="Levis C."/>
            <person name="Mauceli E."/>
            <person name="Neuveglise C."/>
            <person name="Oeser B."/>
            <person name="Pearson M."/>
            <person name="Poulain J."/>
            <person name="Poussereau N."/>
            <person name="Quesneville H."/>
            <person name="Rascle C."/>
            <person name="Schumacher J."/>
            <person name="Segurens B."/>
            <person name="Sexton A."/>
            <person name="Silva E."/>
            <person name="Sirven C."/>
            <person name="Soanes D.M."/>
            <person name="Talbot N.J."/>
            <person name="Templeton M."/>
            <person name="Yandava C."/>
            <person name="Yarden O."/>
            <person name="Zeng Q."/>
            <person name="Rollins J.A."/>
            <person name="Lebrun M.H."/>
            <person name="Dickman M."/>
        </authorList>
    </citation>
    <scope>NUCLEOTIDE SEQUENCE [LARGE SCALE GENOMIC DNA]</scope>
    <source>
        <strain evidence="3">ATCC 18683 / 1980 / Ss-1</strain>
    </source>
</reference>
<feature type="compositionally biased region" description="Polar residues" evidence="1">
    <location>
        <begin position="234"/>
        <end position="243"/>
    </location>
</feature>
<keyword evidence="3" id="KW-1185">Reference proteome</keyword>
<feature type="region of interest" description="Disordered" evidence="1">
    <location>
        <begin position="173"/>
        <end position="243"/>
    </location>
</feature>
<dbReference type="KEGG" id="ssl:SS1G_05205"/>
<dbReference type="EMBL" id="CH476626">
    <property type="protein sequence ID" value="EDO02728.1"/>
    <property type="molecule type" value="Genomic_DNA"/>
</dbReference>
<dbReference type="Proteomes" id="UP000001312">
    <property type="component" value="Unassembled WGS sequence"/>
</dbReference>
<dbReference type="GeneID" id="5489742"/>
<proteinExistence type="predicted"/>
<evidence type="ECO:0000313" key="2">
    <source>
        <dbReference type="EMBL" id="EDO02728.1"/>
    </source>
</evidence>
<accession>A7EIR2</accession>
<dbReference type="AlphaFoldDB" id="A7EIR2"/>
<dbReference type="RefSeq" id="XP_001593777.1">
    <property type="nucleotide sequence ID" value="XM_001593727.1"/>
</dbReference>
<evidence type="ECO:0000256" key="1">
    <source>
        <dbReference type="SAM" id="MobiDB-lite"/>
    </source>
</evidence>
<dbReference type="InParanoid" id="A7EIR2"/>
<feature type="compositionally biased region" description="Polar residues" evidence="1">
    <location>
        <begin position="186"/>
        <end position="211"/>
    </location>
</feature>
<protein>
    <submittedName>
        <fullName evidence="2">Uncharacterized protein</fullName>
    </submittedName>
</protein>